<dbReference type="InterPro" id="IPR052703">
    <property type="entry name" value="Aromatic_CoA_ox/epox"/>
</dbReference>
<evidence type="ECO:0000313" key="1">
    <source>
        <dbReference type="EMBL" id="HGZ44331.1"/>
    </source>
</evidence>
<dbReference type="EMBL" id="DSQF01000026">
    <property type="protein sequence ID" value="HGZ44331.1"/>
    <property type="molecule type" value="Genomic_DNA"/>
</dbReference>
<dbReference type="Pfam" id="PF05138">
    <property type="entry name" value="PaaA_PaaC"/>
    <property type="match status" value="1"/>
</dbReference>
<reference evidence="1" key="1">
    <citation type="journal article" date="2020" name="mSystems">
        <title>Genome- and Community-Level Interaction Insights into Carbon Utilization and Element Cycling Functions of Hydrothermarchaeota in Hydrothermal Sediment.</title>
        <authorList>
            <person name="Zhou Z."/>
            <person name="Liu Y."/>
            <person name="Xu W."/>
            <person name="Pan J."/>
            <person name="Luo Z.H."/>
            <person name="Li M."/>
        </authorList>
    </citation>
    <scope>NUCLEOTIDE SEQUENCE [LARGE SCALE GENOMIC DNA]</scope>
    <source>
        <strain evidence="1">SpSt-381</strain>
    </source>
</reference>
<dbReference type="GO" id="GO:0005829">
    <property type="term" value="C:cytosol"/>
    <property type="evidence" value="ECO:0007669"/>
    <property type="project" value="TreeGrafter"/>
</dbReference>
<dbReference type="PANTHER" id="PTHR30458">
    <property type="entry name" value="PHENYLACETIC ACID DEGRADATION PROTEIN PAA"/>
    <property type="match status" value="1"/>
</dbReference>
<dbReference type="Gene3D" id="1.10.620.20">
    <property type="entry name" value="Ribonucleotide Reductase, subunit A"/>
    <property type="match status" value="1"/>
</dbReference>
<protein>
    <recommendedName>
        <fullName evidence="2">Benzoyl-CoA 2,3-epoxidase subunit BoxB</fullName>
    </recommendedName>
</protein>
<gene>
    <name evidence="1" type="ORF">ENR23_13110</name>
</gene>
<accession>A0A832MN32</accession>
<dbReference type="AlphaFoldDB" id="A0A832MN32"/>
<organism evidence="1">
    <name type="scientific">Eiseniibacteriota bacterium</name>
    <dbReference type="NCBI Taxonomy" id="2212470"/>
    <lineage>
        <taxon>Bacteria</taxon>
        <taxon>Candidatus Eiseniibacteriota</taxon>
    </lineage>
</organism>
<dbReference type="GO" id="GO:0010124">
    <property type="term" value="P:phenylacetate catabolic process"/>
    <property type="evidence" value="ECO:0007669"/>
    <property type="project" value="InterPro"/>
</dbReference>
<evidence type="ECO:0008006" key="2">
    <source>
        <dbReference type="Google" id="ProtNLM"/>
    </source>
</evidence>
<dbReference type="PANTHER" id="PTHR30458:SF0">
    <property type="entry name" value="1,2-PHENYLACETYL-COA EPOXIDASE, SUBUNIT C"/>
    <property type="match status" value="1"/>
</dbReference>
<dbReference type="InterPro" id="IPR007814">
    <property type="entry name" value="PaaA_PaaC"/>
</dbReference>
<dbReference type="InterPro" id="IPR012348">
    <property type="entry name" value="RNR-like"/>
</dbReference>
<dbReference type="GO" id="GO:0016491">
    <property type="term" value="F:oxidoreductase activity"/>
    <property type="evidence" value="ECO:0007669"/>
    <property type="project" value="InterPro"/>
</dbReference>
<sequence length="448" mass="51096">MVKVENVTLEKKYHDAVEHWVLHNFKDYPSLLKNWNTYFPTDEQFCLCAKMELGTPDVIQIGEHKGEKKRENPDEMTPEEAHHLLAIIRAQASTEFGSIQQHNGTLERAFDDQDRYWVLRVMAEELRHGYQMLHLLLSKDWSHVSGGVTGPQMVEEILSMQTGNHVLDAFNLDYDSFIDNITFAALIDRVGKYQLTMQKVCAYKPMADSMPQMLREEAFHLAAGVVPLRRWAQKAAHGDPFVTMQAIQRAINKWFPRGLEMFGDERGGDTNVKFGFKDMKNREAQDMYIEEVRRMIRDINTRFLRARFPEYDATKAEAVLDELEATRGVHRGVKFEDLLRLPDRRFFRRKGEPAFQMVGLDGETFADAEEYLRYLAKHLNEGYVASRDVLNYAAALRKVAAGELSAAEAAKSMPKLKRVGGTCPCSKGVRWVMEDAAGAQTAAPARAG</sequence>
<name>A0A832MN32_UNCEI</name>
<dbReference type="InterPro" id="IPR009078">
    <property type="entry name" value="Ferritin-like_SF"/>
</dbReference>
<proteinExistence type="predicted"/>
<dbReference type="SUPFAM" id="SSF47240">
    <property type="entry name" value="Ferritin-like"/>
    <property type="match status" value="1"/>
</dbReference>
<comment type="caution">
    <text evidence="1">The sequence shown here is derived from an EMBL/GenBank/DDBJ whole genome shotgun (WGS) entry which is preliminary data.</text>
</comment>